<sequence length="92" mass="10342">SFSTQSTHCGHSSEAPDVAPGEIAMPLVDVFEDENADRPLFVGEFSFLPRAGEYIATEAGGYFRHYNVVEVWYRQEGEGQPFRACLRVRLDD</sequence>
<evidence type="ECO:0000313" key="2">
    <source>
        <dbReference type="EMBL" id="MDT9601098.1"/>
    </source>
</evidence>
<dbReference type="Proteomes" id="UP001259572">
    <property type="component" value="Unassembled WGS sequence"/>
</dbReference>
<reference evidence="2 3" key="1">
    <citation type="submission" date="2023-05" db="EMBL/GenBank/DDBJ databases">
        <authorList>
            <person name="Guo Y."/>
        </authorList>
    </citation>
    <scope>NUCLEOTIDE SEQUENCE [LARGE SCALE GENOMIC DNA]</scope>
    <source>
        <strain evidence="2 3">GR2756</strain>
    </source>
</reference>
<name>A0ABU3QCG9_9SPHN</name>
<accession>A0ABU3QCG9</accession>
<gene>
    <name evidence="2" type="ORF">RQX22_19280</name>
</gene>
<comment type="caution">
    <text evidence="2">The sequence shown here is derived from an EMBL/GenBank/DDBJ whole genome shotgun (WGS) entry which is preliminary data.</text>
</comment>
<keyword evidence="3" id="KW-1185">Reference proteome</keyword>
<evidence type="ECO:0000256" key="1">
    <source>
        <dbReference type="SAM" id="MobiDB-lite"/>
    </source>
</evidence>
<dbReference type="RefSeq" id="WP_315728837.1">
    <property type="nucleotide sequence ID" value="NZ_JAVUPU010000032.1"/>
</dbReference>
<proteinExistence type="predicted"/>
<feature type="region of interest" description="Disordered" evidence="1">
    <location>
        <begin position="1"/>
        <end position="20"/>
    </location>
</feature>
<organism evidence="2 3">
    <name type="scientific">Sphingosinicella rhizophila</name>
    <dbReference type="NCBI Taxonomy" id="3050082"/>
    <lineage>
        <taxon>Bacteria</taxon>
        <taxon>Pseudomonadati</taxon>
        <taxon>Pseudomonadota</taxon>
        <taxon>Alphaproteobacteria</taxon>
        <taxon>Sphingomonadales</taxon>
        <taxon>Sphingosinicellaceae</taxon>
        <taxon>Sphingosinicella</taxon>
    </lineage>
</organism>
<feature type="non-terminal residue" evidence="2">
    <location>
        <position position="1"/>
    </location>
</feature>
<dbReference type="EMBL" id="JAVUPU010000032">
    <property type="protein sequence ID" value="MDT9601098.1"/>
    <property type="molecule type" value="Genomic_DNA"/>
</dbReference>
<protein>
    <submittedName>
        <fullName evidence="2">Uncharacterized protein</fullName>
    </submittedName>
</protein>
<evidence type="ECO:0000313" key="3">
    <source>
        <dbReference type="Proteomes" id="UP001259572"/>
    </source>
</evidence>
<feature type="compositionally biased region" description="Polar residues" evidence="1">
    <location>
        <begin position="1"/>
        <end position="10"/>
    </location>
</feature>